<gene>
    <name evidence="1" type="ORF">C496_15927</name>
</gene>
<dbReference type="InterPro" id="IPR036010">
    <property type="entry name" value="2Fe-2S_ferredoxin-like_sf"/>
</dbReference>
<accession>L9VNV5</accession>
<evidence type="ECO:0000313" key="2">
    <source>
        <dbReference type="Proteomes" id="UP000011599"/>
    </source>
</evidence>
<evidence type="ECO:0000313" key="1">
    <source>
        <dbReference type="EMBL" id="ELY38895.1"/>
    </source>
</evidence>
<proteinExistence type="predicted"/>
<organism evidence="1 2">
    <name type="scientific">Natronorubrum tibetense GA33</name>
    <dbReference type="NCBI Taxonomy" id="1114856"/>
    <lineage>
        <taxon>Archaea</taxon>
        <taxon>Methanobacteriati</taxon>
        <taxon>Methanobacteriota</taxon>
        <taxon>Stenosarchaea group</taxon>
        <taxon>Halobacteria</taxon>
        <taxon>Halobacteriales</taxon>
        <taxon>Natrialbaceae</taxon>
        <taxon>Natronorubrum</taxon>
    </lineage>
</organism>
<dbReference type="GO" id="GO:0051536">
    <property type="term" value="F:iron-sulfur cluster binding"/>
    <property type="evidence" value="ECO:0007669"/>
    <property type="project" value="InterPro"/>
</dbReference>
<dbReference type="RefSeq" id="WP_006091178.1">
    <property type="nucleotide sequence ID" value="NZ_AOHW01000040.1"/>
</dbReference>
<dbReference type="STRING" id="1114856.GCA_000383975_04294"/>
<dbReference type="InterPro" id="IPR012675">
    <property type="entry name" value="Beta-grasp_dom_sf"/>
</dbReference>
<dbReference type="Gene3D" id="3.10.20.30">
    <property type="match status" value="1"/>
</dbReference>
<dbReference type="SUPFAM" id="SSF54292">
    <property type="entry name" value="2Fe-2S ferredoxin-like"/>
    <property type="match status" value="1"/>
</dbReference>
<protein>
    <submittedName>
        <fullName evidence="1">Xanthine dehydrogenase, small subunit, 2Fe-2S ferredoxin, iron-sulfur binding protein</fullName>
    </submittedName>
</protein>
<dbReference type="EMBL" id="AOHW01000040">
    <property type="protein sequence ID" value="ELY38895.1"/>
    <property type="molecule type" value="Genomic_DNA"/>
</dbReference>
<keyword evidence="2" id="KW-1185">Reference proteome</keyword>
<comment type="caution">
    <text evidence="1">The sequence shown here is derived from an EMBL/GenBank/DDBJ whole genome shotgun (WGS) entry which is preliminary data.</text>
</comment>
<sequence length="79" mass="8470">MSDHEITLTIDGDQERLASEGRTRLIHMLQEELGVTAPKVDCETSKCVACTAEFDEAATVAADGVDTVSADEFVPEGEN</sequence>
<dbReference type="PATRIC" id="fig|1114856.3.peg.3295"/>
<name>L9VNV5_9EURY</name>
<dbReference type="Proteomes" id="UP000011599">
    <property type="component" value="Unassembled WGS sequence"/>
</dbReference>
<dbReference type="OrthoDB" id="37184at2157"/>
<dbReference type="AlphaFoldDB" id="L9VNV5"/>
<reference evidence="1 2" key="1">
    <citation type="journal article" date="2014" name="PLoS Genet.">
        <title>Phylogenetically driven sequencing of extremely halophilic archaea reveals strategies for static and dynamic osmo-response.</title>
        <authorList>
            <person name="Becker E.A."/>
            <person name="Seitzer P.M."/>
            <person name="Tritt A."/>
            <person name="Larsen D."/>
            <person name="Krusor M."/>
            <person name="Yao A.I."/>
            <person name="Wu D."/>
            <person name="Madern D."/>
            <person name="Eisen J.A."/>
            <person name="Darling A.E."/>
            <person name="Facciotti M.T."/>
        </authorList>
    </citation>
    <scope>NUCLEOTIDE SEQUENCE [LARGE SCALE GENOMIC DNA]</scope>
    <source>
        <strain evidence="1 2">GA33</strain>
    </source>
</reference>